<name>A0AAN7PPA5_9MYRT</name>
<sequence length="137" mass="15798">MSSSYLKKIAVNENTAVWSTIEMPLNLHINQINMERKCDLGGFCIVIVISPLWLAIVLLDMLGHREARVDELLDVGDIVVLSSIHSEGRAQQEREGALDQAHWRRLETSRSAKTTIWRERERARRWVTQMVYEGLIN</sequence>
<protein>
    <submittedName>
        <fullName evidence="2">Uncharacterized protein</fullName>
    </submittedName>
</protein>
<keyword evidence="1" id="KW-0812">Transmembrane</keyword>
<evidence type="ECO:0000256" key="1">
    <source>
        <dbReference type="SAM" id="Phobius"/>
    </source>
</evidence>
<feature type="transmembrane region" description="Helical" evidence="1">
    <location>
        <begin position="40"/>
        <end position="59"/>
    </location>
</feature>
<keyword evidence="1" id="KW-1133">Transmembrane helix</keyword>
<organism evidence="2 3">
    <name type="scientific">Trapa incisa</name>
    <dbReference type="NCBI Taxonomy" id="236973"/>
    <lineage>
        <taxon>Eukaryota</taxon>
        <taxon>Viridiplantae</taxon>
        <taxon>Streptophyta</taxon>
        <taxon>Embryophyta</taxon>
        <taxon>Tracheophyta</taxon>
        <taxon>Spermatophyta</taxon>
        <taxon>Magnoliopsida</taxon>
        <taxon>eudicotyledons</taxon>
        <taxon>Gunneridae</taxon>
        <taxon>Pentapetalae</taxon>
        <taxon>rosids</taxon>
        <taxon>malvids</taxon>
        <taxon>Myrtales</taxon>
        <taxon>Lythraceae</taxon>
        <taxon>Trapa</taxon>
    </lineage>
</organism>
<proteinExistence type="predicted"/>
<evidence type="ECO:0000313" key="2">
    <source>
        <dbReference type="EMBL" id="KAK4751744.1"/>
    </source>
</evidence>
<dbReference type="Proteomes" id="UP001345219">
    <property type="component" value="Chromosome 16"/>
</dbReference>
<keyword evidence="3" id="KW-1185">Reference proteome</keyword>
<evidence type="ECO:0000313" key="3">
    <source>
        <dbReference type="Proteomes" id="UP001345219"/>
    </source>
</evidence>
<dbReference type="EMBL" id="JAXIOK010000016">
    <property type="protein sequence ID" value="KAK4751744.1"/>
    <property type="molecule type" value="Genomic_DNA"/>
</dbReference>
<dbReference type="AlphaFoldDB" id="A0AAN7PPA5"/>
<gene>
    <name evidence="2" type="ORF">SAY87_020542</name>
</gene>
<accession>A0AAN7PPA5</accession>
<keyword evidence="1" id="KW-0472">Membrane</keyword>
<reference evidence="2 3" key="1">
    <citation type="journal article" date="2023" name="Hortic Res">
        <title>Pangenome of water caltrop reveals structural variations and asymmetric subgenome divergence after allopolyploidization.</title>
        <authorList>
            <person name="Zhang X."/>
            <person name="Chen Y."/>
            <person name="Wang L."/>
            <person name="Yuan Y."/>
            <person name="Fang M."/>
            <person name="Shi L."/>
            <person name="Lu R."/>
            <person name="Comes H.P."/>
            <person name="Ma Y."/>
            <person name="Chen Y."/>
            <person name="Huang G."/>
            <person name="Zhou Y."/>
            <person name="Zheng Z."/>
            <person name="Qiu Y."/>
        </authorList>
    </citation>
    <scope>NUCLEOTIDE SEQUENCE [LARGE SCALE GENOMIC DNA]</scope>
    <source>
        <tissue evidence="2">Roots</tissue>
    </source>
</reference>
<comment type="caution">
    <text evidence="2">The sequence shown here is derived from an EMBL/GenBank/DDBJ whole genome shotgun (WGS) entry which is preliminary data.</text>
</comment>